<evidence type="ECO:0000256" key="1">
    <source>
        <dbReference type="SAM" id="MobiDB-lite"/>
    </source>
</evidence>
<dbReference type="InterPro" id="IPR014044">
    <property type="entry name" value="CAP_dom"/>
</dbReference>
<dbReference type="Proteomes" id="UP001427805">
    <property type="component" value="Unassembled WGS sequence"/>
</dbReference>
<dbReference type="Pfam" id="PF00188">
    <property type="entry name" value="CAP"/>
    <property type="match status" value="1"/>
</dbReference>
<dbReference type="PANTHER" id="PTHR31157">
    <property type="entry name" value="SCP DOMAIN-CONTAINING PROTEIN"/>
    <property type="match status" value="1"/>
</dbReference>
<protein>
    <submittedName>
        <fullName evidence="3">CAP domain-containing protein</fullName>
    </submittedName>
</protein>
<organism evidence="3 4">
    <name type="scientific">Sphingomonas rustica</name>
    <dbReference type="NCBI Taxonomy" id="3103142"/>
    <lineage>
        <taxon>Bacteria</taxon>
        <taxon>Pseudomonadati</taxon>
        <taxon>Pseudomonadota</taxon>
        <taxon>Alphaproteobacteria</taxon>
        <taxon>Sphingomonadales</taxon>
        <taxon>Sphingomonadaceae</taxon>
        <taxon>Sphingomonas</taxon>
    </lineage>
</organism>
<dbReference type="EMBL" id="JBDIZK010000002">
    <property type="protein sequence ID" value="MEN3746420.1"/>
    <property type="molecule type" value="Genomic_DNA"/>
</dbReference>
<dbReference type="Gene3D" id="3.40.33.10">
    <property type="entry name" value="CAP"/>
    <property type="match status" value="1"/>
</dbReference>
<name>A0ABV0B4B5_9SPHN</name>
<evidence type="ECO:0000313" key="4">
    <source>
        <dbReference type="Proteomes" id="UP001427805"/>
    </source>
</evidence>
<sequence>MSDPAARIPLEQQVLSQLNWARQHPHDYAAALRDYRRNFDGDLLYLPGQGVAIATNEGTDAVDEAIAFLERQDPLPPLTLDQVLTLAARDHADAQGPVGTVGHGSADGASPGQRVKRRGGGIYVGEGISYGFDDAAQVVRQLIVDDGVPGRGHRRLVYDRGFRFAGVGCGVHRRYGHMCVIDFAKTAHGSAGALSPRRRMVDGKLQWVPGTVE</sequence>
<evidence type="ECO:0000259" key="2">
    <source>
        <dbReference type="Pfam" id="PF00188"/>
    </source>
</evidence>
<proteinExistence type="predicted"/>
<dbReference type="CDD" id="cd05379">
    <property type="entry name" value="CAP_bacterial"/>
    <property type="match status" value="1"/>
</dbReference>
<dbReference type="SUPFAM" id="SSF55797">
    <property type="entry name" value="PR-1-like"/>
    <property type="match status" value="1"/>
</dbReference>
<dbReference type="RefSeq" id="WP_346245421.1">
    <property type="nucleotide sequence ID" value="NZ_JBDIZK010000002.1"/>
</dbReference>
<comment type="caution">
    <text evidence="3">The sequence shown here is derived from an EMBL/GenBank/DDBJ whole genome shotgun (WGS) entry which is preliminary data.</text>
</comment>
<keyword evidence="4" id="KW-1185">Reference proteome</keyword>
<feature type="domain" description="SCP" evidence="2">
    <location>
        <begin position="54"/>
        <end position="181"/>
    </location>
</feature>
<feature type="region of interest" description="Disordered" evidence="1">
    <location>
        <begin position="94"/>
        <end position="114"/>
    </location>
</feature>
<evidence type="ECO:0000313" key="3">
    <source>
        <dbReference type="EMBL" id="MEN3746420.1"/>
    </source>
</evidence>
<dbReference type="InterPro" id="IPR035940">
    <property type="entry name" value="CAP_sf"/>
</dbReference>
<gene>
    <name evidence="3" type="ORF">TPR58_04515</name>
</gene>
<reference evidence="3 4" key="1">
    <citation type="submission" date="2024-05" db="EMBL/GenBank/DDBJ databases">
        <title>Sphingomonas sp. HF-S3 16S ribosomal RNA gene Genome sequencing and assembly.</title>
        <authorList>
            <person name="Lee H."/>
        </authorList>
    </citation>
    <scope>NUCLEOTIDE SEQUENCE [LARGE SCALE GENOMIC DNA]</scope>
    <source>
        <strain evidence="3 4">HF-S3</strain>
    </source>
</reference>
<dbReference type="PANTHER" id="PTHR31157:SF1">
    <property type="entry name" value="SCP DOMAIN-CONTAINING PROTEIN"/>
    <property type="match status" value="1"/>
</dbReference>
<accession>A0ABV0B4B5</accession>